<feature type="binding site" evidence="8">
    <location>
        <position position="110"/>
    </location>
    <ligand>
        <name>Zn(2+)</name>
        <dbReference type="ChEBI" id="CHEBI:29105"/>
        <note>catalytic</note>
    </ligand>
</feature>
<evidence type="ECO:0000313" key="9">
    <source>
        <dbReference type="EMBL" id="SIT66469.1"/>
    </source>
</evidence>
<protein>
    <recommendedName>
        <fullName evidence="8">Endoribonuclease YbeY</fullName>
        <ecNumber evidence="8">3.1.-.-</ecNumber>
    </recommendedName>
</protein>
<name>A0A1R3VPB3_9GAMM</name>
<comment type="subcellular location">
    <subcellularLocation>
        <location evidence="8">Cytoplasm</location>
    </subcellularLocation>
</comment>
<keyword evidence="6 8" id="KW-0378">Hydrolase</keyword>
<keyword evidence="4 8" id="KW-0479">Metal-binding</keyword>
<evidence type="ECO:0000256" key="8">
    <source>
        <dbReference type="HAMAP-Rule" id="MF_00009"/>
    </source>
</evidence>
<feature type="binding site" evidence="8">
    <location>
        <position position="120"/>
    </location>
    <ligand>
        <name>Zn(2+)</name>
        <dbReference type="ChEBI" id="CHEBI:29105"/>
        <note>catalytic</note>
    </ligand>
</feature>
<sequence length="155" mass="17330">MATDVQVQYALSRRGLPSPKKLHEWANLARQKTPGTVLIRVVDTEESAQLNQTYRQKSGPTNVLSFPFEAPPEVPCTHLGDLVICAPVVLKQAEQQHKPVKNHWAHLVIHGVLHLRGYDHQDAAQATVMERLEIDLLSQLGLANPYEVNEKPHGI</sequence>
<evidence type="ECO:0000256" key="4">
    <source>
        <dbReference type="ARBA" id="ARBA00022723"/>
    </source>
</evidence>
<dbReference type="Gene3D" id="3.40.390.30">
    <property type="entry name" value="Metalloproteases ('zincins'), catalytic domain"/>
    <property type="match status" value="1"/>
</dbReference>
<feature type="binding site" evidence="8">
    <location>
        <position position="114"/>
    </location>
    <ligand>
        <name>Zn(2+)</name>
        <dbReference type="ChEBI" id="CHEBI:29105"/>
        <note>catalytic</note>
    </ligand>
</feature>
<evidence type="ECO:0000256" key="2">
    <source>
        <dbReference type="ARBA" id="ARBA00022517"/>
    </source>
</evidence>
<evidence type="ECO:0000256" key="5">
    <source>
        <dbReference type="ARBA" id="ARBA00022759"/>
    </source>
</evidence>
<keyword evidence="5 8" id="KW-0255">Endonuclease</keyword>
<keyword evidence="2 8" id="KW-0690">Ribosome biogenesis</keyword>
<dbReference type="HAMAP" id="MF_00009">
    <property type="entry name" value="Endoribonucl_YbeY"/>
    <property type="match status" value="1"/>
</dbReference>
<dbReference type="GO" id="GO:0005737">
    <property type="term" value="C:cytoplasm"/>
    <property type="evidence" value="ECO:0007669"/>
    <property type="project" value="UniProtKB-SubCell"/>
</dbReference>
<comment type="similarity">
    <text evidence="1 8">Belongs to the endoribonuclease YbeY family.</text>
</comment>
<dbReference type="SUPFAM" id="SSF55486">
    <property type="entry name" value="Metalloproteases ('zincins'), catalytic domain"/>
    <property type="match status" value="1"/>
</dbReference>
<keyword evidence="8" id="KW-0698">rRNA processing</keyword>
<dbReference type="EC" id="3.1.-.-" evidence="8"/>
<proteinExistence type="inferred from homology"/>
<keyword evidence="10" id="KW-1185">Reference proteome</keyword>
<dbReference type="STRING" id="233100.SAMN05216526_0608"/>
<evidence type="ECO:0000256" key="6">
    <source>
        <dbReference type="ARBA" id="ARBA00022801"/>
    </source>
</evidence>
<dbReference type="PANTHER" id="PTHR46986:SF1">
    <property type="entry name" value="ENDORIBONUCLEASE YBEY, CHLOROPLASTIC"/>
    <property type="match status" value="1"/>
</dbReference>
<evidence type="ECO:0000256" key="1">
    <source>
        <dbReference type="ARBA" id="ARBA00010875"/>
    </source>
</evidence>
<comment type="function">
    <text evidence="8">Single strand-specific metallo-endoribonuclease involved in late-stage 70S ribosome quality control and in maturation of the 3' terminus of the 16S rRNA.</text>
</comment>
<dbReference type="OrthoDB" id="9807740at2"/>
<evidence type="ECO:0000313" key="10">
    <source>
        <dbReference type="Proteomes" id="UP000223759"/>
    </source>
</evidence>
<dbReference type="GO" id="GO:0008270">
    <property type="term" value="F:zinc ion binding"/>
    <property type="evidence" value="ECO:0007669"/>
    <property type="project" value="UniProtKB-UniRule"/>
</dbReference>
<dbReference type="Proteomes" id="UP000223759">
    <property type="component" value="Unassembled WGS sequence"/>
</dbReference>
<evidence type="ECO:0000256" key="3">
    <source>
        <dbReference type="ARBA" id="ARBA00022722"/>
    </source>
</evidence>
<dbReference type="PANTHER" id="PTHR46986">
    <property type="entry name" value="ENDORIBONUCLEASE YBEY, CHLOROPLASTIC"/>
    <property type="match status" value="1"/>
</dbReference>
<reference evidence="9 10" key="1">
    <citation type="submission" date="2017-01" db="EMBL/GenBank/DDBJ databases">
        <authorList>
            <person name="Mah S.A."/>
            <person name="Swanson W.J."/>
            <person name="Moy G.W."/>
            <person name="Vacquier V.D."/>
        </authorList>
    </citation>
    <scope>NUCLEOTIDE SEQUENCE [LARGE SCALE GENOMIC DNA]</scope>
    <source>
        <strain evidence="9 10">M9</strain>
    </source>
</reference>
<keyword evidence="3 8" id="KW-0540">Nuclease</keyword>
<dbReference type="GO" id="GO:0004521">
    <property type="term" value="F:RNA endonuclease activity"/>
    <property type="evidence" value="ECO:0007669"/>
    <property type="project" value="UniProtKB-UniRule"/>
</dbReference>
<evidence type="ECO:0000256" key="7">
    <source>
        <dbReference type="ARBA" id="ARBA00022833"/>
    </source>
</evidence>
<dbReference type="Pfam" id="PF02130">
    <property type="entry name" value="YbeY"/>
    <property type="match status" value="1"/>
</dbReference>
<organism evidence="9 10">
    <name type="scientific">Ectothiorhodosinus mongolicus</name>
    <dbReference type="NCBI Taxonomy" id="233100"/>
    <lineage>
        <taxon>Bacteria</taxon>
        <taxon>Pseudomonadati</taxon>
        <taxon>Pseudomonadota</taxon>
        <taxon>Gammaproteobacteria</taxon>
        <taxon>Chromatiales</taxon>
        <taxon>Ectothiorhodospiraceae</taxon>
        <taxon>Ectothiorhodosinus</taxon>
    </lineage>
</organism>
<dbReference type="InterPro" id="IPR023091">
    <property type="entry name" value="MetalPrtase_cat_dom_sf_prd"/>
</dbReference>
<dbReference type="RefSeq" id="WP_076754797.1">
    <property type="nucleotide sequence ID" value="NZ_CP023018.1"/>
</dbReference>
<accession>A0A1R3VPB3</accession>
<keyword evidence="8" id="KW-0963">Cytoplasm</keyword>
<dbReference type="GO" id="GO:0006364">
    <property type="term" value="P:rRNA processing"/>
    <property type="evidence" value="ECO:0007669"/>
    <property type="project" value="UniProtKB-UniRule"/>
</dbReference>
<dbReference type="AlphaFoldDB" id="A0A1R3VPB3"/>
<dbReference type="EMBL" id="FTPK01000001">
    <property type="protein sequence ID" value="SIT66469.1"/>
    <property type="molecule type" value="Genomic_DNA"/>
</dbReference>
<dbReference type="InterPro" id="IPR002036">
    <property type="entry name" value="YbeY"/>
</dbReference>
<dbReference type="GO" id="GO:0004222">
    <property type="term" value="F:metalloendopeptidase activity"/>
    <property type="evidence" value="ECO:0007669"/>
    <property type="project" value="InterPro"/>
</dbReference>
<gene>
    <name evidence="8" type="primary">ybeY</name>
    <name evidence="9" type="ORF">SAMN05216526_0608</name>
</gene>
<keyword evidence="7 8" id="KW-0862">Zinc</keyword>
<dbReference type="NCBIfam" id="TIGR00043">
    <property type="entry name" value="rRNA maturation RNase YbeY"/>
    <property type="match status" value="1"/>
</dbReference>
<comment type="cofactor">
    <cofactor evidence="8">
        <name>Zn(2+)</name>
        <dbReference type="ChEBI" id="CHEBI:29105"/>
    </cofactor>
    <text evidence="8">Binds 1 zinc ion.</text>
</comment>